<evidence type="ECO:0000313" key="5">
    <source>
        <dbReference type="Proteomes" id="UP000188929"/>
    </source>
</evidence>
<keyword evidence="2" id="KW-0472">Membrane</keyword>
<feature type="compositionally biased region" description="Basic and acidic residues" evidence="1">
    <location>
        <begin position="743"/>
        <end position="753"/>
    </location>
</feature>
<feature type="region of interest" description="Disordered" evidence="1">
    <location>
        <begin position="693"/>
        <end position="753"/>
    </location>
</feature>
<feature type="region of interest" description="Disordered" evidence="1">
    <location>
        <begin position="1"/>
        <end position="20"/>
    </location>
</feature>
<gene>
    <name evidence="4" type="ORF">BL253_02390</name>
</gene>
<dbReference type="SUPFAM" id="SSF52540">
    <property type="entry name" value="P-loop containing nucleoside triphosphate hydrolases"/>
    <property type="match status" value="2"/>
</dbReference>
<protein>
    <recommendedName>
        <fullName evidence="3">AAA+ ATPase domain-containing protein</fullName>
    </recommendedName>
</protein>
<dbReference type="InterPro" id="IPR003593">
    <property type="entry name" value="AAA+_ATPase"/>
</dbReference>
<dbReference type="PANTHER" id="PTHR42714">
    <property type="entry name" value="TRNA MODIFICATION GTPASE GTPBP3"/>
    <property type="match status" value="1"/>
</dbReference>
<dbReference type="InterPro" id="IPR027417">
    <property type="entry name" value="P-loop_NTPase"/>
</dbReference>
<dbReference type="RefSeq" id="WP_076813200.1">
    <property type="nucleotide sequence ID" value="NZ_MOMC01000006.1"/>
</dbReference>
<feature type="compositionally biased region" description="Acidic residues" evidence="1">
    <location>
        <begin position="809"/>
        <end position="821"/>
    </location>
</feature>
<accession>A0A1V2IJW4</accession>
<dbReference type="GO" id="GO:0002098">
    <property type="term" value="P:tRNA wobble uridine modification"/>
    <property type="evidence" value="ECO:0007669"/>
    <property type="project" value="TreeGrafter"/>
</dbReference>
<proteinExistence type="predicted"/>
<dbReference type="CDD" id="cd00882">
    <property type="entry name" value="Ras_like_GTPase"/>
    <property type="match status" value="1"/>
</dbReference>
<organism evidence="4 5">
    <name type="scientific">Pseudofrankia asymbiotica</name>
    <dbReference type="NCBI Taxonomy" id="1834516"/>
    <lineage>
        <taxon>Bacteria</taxon>
        <taxon>Bacillati</taxon>
        <taxon>Actinomycetota</taxon>
        <taxon>Actinomycetes</taxon>
        <taxon>Frankiales</taxon>
        <taxon>Frankiaceae</taxon>
        <taxon>Pseudofrankia</taxon>
    </lineage>
</organism>
<comment type="caution">
    <text evidence="4">The sequence shown here is derived from an EMBL/GenBank/DDBJ whole genome shotgun (WGS) entry which is preliminary data.</text>
</comment>
<dbReference type="GO" id="GO:0005525">
    <property type="term" value="F:GTP binding"/>
    <property type="evidence" value="ECO:0007669"/>
    <property type="project" value="InterPro"/>
</dbReference>
<feature type="region of interest" description="Disordered" evidence="1">
    <location>
        <begin position="807"/>
        <end position="839"/>
    </location>
</feature>
<feature type="domain" description="AAA+ ATPase" evidence="3">
    <location>
        <begin position="92"/>
        <end position="293"/>
    </location>
</feature>
<feature type="transmembrane region" description="Helical" evidence="2">
    <location>
        <begin position="535"/>
        <end position="560"/>
    </location>
</feature>
<dbReference type="Pfam" id="PF01926">
    <property type="entry name" value="MMR_HSR1"/>
    <property type="match status" value="2"/>
</dbReference>
<dbReference type="OrthoDB" id="6197209at2"/>
<keyword evidence="5" id="KW-1185">Reference proteome</keyword>
<evidence type="ECO:0000259" key="3">
    <source>
        <dbReference type="SMART" id="SM00382"/>
    </source>
</evidence>
<feature type="domain" description="AAA+ ATPase" evidence="3">
    <location>
        <begin position="785"/>
        <end position="957"/>
    </location>
</feature>
<sequence>MAISRGDTLGAAARRAADRSEKTRRRLAEIVAGLAAELRPSPRDRVEPVHLASPARLVDPRSREIAGVFEATCARLAGEFDALANGPLARLGPVTIALFGRTGAGKSTLVEAIGRGDGSTISPLAVLDHTREINEVPWGDLLLVDTPGFGGESWAQLVEEARAGVERADLVLLCFDSLNQLAPEFATVAEWIAAYGRPAVAVLNSRNRRWRDPDKVTTLRKRAGLSNSLRGHASHIEDEFAAIGLAGIPIVAVSSVRAAHARCDPYRAQDIESRDAALALAGRETLLDWSNLPALEALLAEALGDDNAVHLRLGRLINRVRGELAEADRVLAEQVETPALLLAEQIEAGISRSIRTTGRLADGAAPAGTAGHAAARALAELEGLRGERFTEPEISPGQHVANVATGRLRPARMAARARAADLVERAWRDSRVVSEDEFERYVYQDGEARDTAQAVVDAVVVRYAETLGAVRADTVADLRGVVRRGVADGQTGRLLRLAGTAGGVVASLGGVGLGAAIASAAAGGGAAAAGVGAGLAIGAITITPVGLAVIGIGLAILGLAGKLALDRGQRARDDGHARALADARAAVSETFDRVESAVADACERARVAAFVEYVLPEVDVAITLRRVARAAANRRAVLRSQHGRVETAREPVAVLREAVAACERRSPYGEAAPRMLWLGESWVHDPRGLADADADADARAGAGADAGAPGRPVTGSAADRADGAAAAPGRSGPGRPRPALPEPPRELTPRPRAGDRWLRAVMRSLEVADVDAAGLADLRGLAADRRPRVAVVGDYSSGKSALIRRLLTDDGDGGDGDEGGGDGDGGGGRLATAGPASGARVTTSGVTAYEWRGLLLVDTPGLSSGARAVDGVEHDALARAALEEAALVLHLVTPALSAASDDGLGRAVAPDPVGGSDRLERTIFVLTRIDELSDPVLAPREFRRAVASKRAELTDLLDRLARRAGTDGAVAAGAVLAVAADPDEAAGPGLGTGGGAHAGWDGVAELVAALDQRMPGLLANGADVGVLRAGISRLCRLAADHDRHAAALALDADRLGQRALRVEDAIVTGEALGRERRATLDTLVRDHVAWLVHGVRATRDTAGRDAFAARLASLGDDPELQERVAEWRSQTRRSIAAWRLVATGDTAGLTREPGIPSALGLDVDLGRLRRRRRDYAATLGRIGGPLAKPLAKVLANPARVVGNAERVGGPAGTARMVARFGGGLQIAIGAAELTLLMWDRRETARSERARAEELRLVEDRLTEAVERFEASLGSLAPLADDLDELARLLPAIAGEQRRATDEADALSARAARCRDAIADARRLLGVTRTPHDPRP</sequence>
<reference evidence="5" key="1">
    <citation type="submission" date="2016-10" db="EMBL/GenBank/DDBJ databases">
        <title>Frankia sp. NRRL B-16386 Genome sequencing.</title>
        <authorList>
            <person name="Ghodhbane-Gtari F."/>
            <person name="Swanson E."/>
            <person name="Gueddou A."/>
            <person name="Hezbri K."/>
            <person name="Ktari K."/>
            <person name="Nouioui I."/>
            <person name="Morris K."/>
            <person name="Simpson S."/>
            <person name="Abebe-Akele F."/>
            <person name="Thomas K."/>
            <person name="Gtari M."/>
            <person name="Tisa L.S."/>
        </authorList>
    </citation>
    <scope>NUCLEOTIDE SEQUENCE [LARGE SCALE GENOMIC DNA]</scope>
    <source>
        <strain evidence="5">NRRL B-16386</strain>
    </source>
</reference>
<feature type="compositionally biased region" description="Low complexity" evidence="1">
    <location>
        <begin position="699"/>
        <end position="734"/>
    </location>
</feature>
<feature type="transmembrane region" description="Helical" evidence="2">
    <location>
        <begin position="503"/>
        <end position="529"/>
    </location>
</feature>
<evidence type="ECO:0000256" key="2">
    <source>
        <dbReference type="SAM" id="Phobius"/>
    </source>
</evidence>
<dbReference type="EMBL" id="MOMC01000006">
    <property type="protein sequence ID" value="ONH33239.1"/>
    <property type="molecule type" value="Genomic_DNA"/>
</dbReference>
<dbReference type="Proteomes" id="UP000188929">
    <property type="component" value="Unassembled WGS sequence"/>
</dbReference>
<dbReference type="InterPro" id="IPR006073">
    <property type="entry name" value="GTP-bd"/>
</dbReference>
<evidence type="ECO:0000313" key="4">
    <source>
        <dbReference type="EMBL" id="ONH33239.1"/>
    </source>
</evidence>
<dbReference type="SMART" id="SM00382">
    <property type="entry name" value="AAA"/>
    <property type="match status" value="2"/>
</dbReference>
<dbReference type="STRING" id="1834516.BL253_02390"/>
<dbReference type="Gene3D" id="3.40.50.300">
    <property type="entry name" value="P-loop containing nucleotide triphosphate hydrolases"/>
    <property type="match status" value="2"/>
</dbReference>
<keyword evidence="2" id="KW-0812">Transmembrane</keyword>
<dbReference type="PANTHER" id="PTHR42714:SF2">
    <property type="entry name" value="TRNA MODIFICATION GTPASE GTPBP3, MITOCHONDRIAL"/>
    <property type="match status" value="1"/>
</dbReference>
<evidence type="ECO:0000256" key="1">
    <source>
        <dbReference type="SAM" id="MobiDB-lite"/>
    </source>
</evidence>
<keyword evidence="2" id="KW-1133">Transmembrane helix</keyword>
<dbReference type="GO" id="GO:0030488">
    <property type="term" value="P:tRNA methylation"/>
    <property type="evidence" value="ECO:0007669"/>
    <property type="project" value="TreeGrafter"/>
</dbReference>
<dbReference type="GO" id="GO:0005737">
    <property type="term" value="C:cytoplasm"/>
    <property type="evidence" value="ECO:0007669"/>
    <property type="project" value="TreeGrafter"/>
</dbReference>
<name>A0A1V2IJW4_9ACTN</name>